<protein>
    <recommendedName>
        <fullName evidence="4">Ser-Thr-rich glycosyl-phosphatidyl-inositol-anchored membrane family-domain-containing protein</fullName>
    </recommendedName>
</protein>
<feature type="chain" id="PRO_5042168380" description="Ser-Thr-rich glycosyl-phosphatidyl-inositol-anchored membrane family-domain-containing protein" evidence="1">
    <location>
        <begin position="25"/>
        <end position="128"/>
    </location>
</feature>
<keyword evidence="3" id="KW-1185">Reference proteome</keyword>
<evidence type="ECO:0000256" key="1">
    <source>
        <dbReference type="SAM" id="SignalP"/>
    </source>
</evidence>
<sequence length="128" mass="14177">MQFTTNLTYVLIVFTAVLLSLVRAAPLIARDVYVPPITYPHPGTIWKIGSYHNVTWDTTNPPEHITNSVGRIVLRKGVLATDIVLKSGFNILDGRVVVQVPKVTPDKDYSLVLFGDSGNFSPQFTITH</sequence>
<evidence type="ECO:0000313" key="3">
    <source>
        <dbReference type="Proteomes" id="UP001203297"/>
    </source>
</evidence>
<feature type="signal peptide" evidence="1">
    <location>
        <begin position="1"/>
        <end position="24"/>
    </location>
</feature>
<dbReference type="EMBL" id="WTXG01000003">
    <property type="protein sequence ID" value="KAI0306702.1"/>
    <property type="molecule type" value="Genomic_DNA"/>
</dbReference>
<evidence type="ECO:0000313" key="2">
    <source>
        <dbReference type="EMBL" id="KAI0306702.1"/>
    </source>
</evidence>
<name>A0AAD4QQI8_9AGAM</name>
<organism evidence="2 3">
    <name type="scientific">Multifurca ochricompacta</name>
    <dbReference type="NCBI Taxonomy" id="376703"/>
    <lineage>
        <taxon>Eukaryota</taxon>
        <taxon>Fungi</taxon>
        <taxon>Dikarya</taxon>
        <taxon>Basidiomycota</taxon>
        <taxon>Agaricomycotina</taxon>
        <taxon>Agaricomycetes</taxon>
        <taxon>Russulales</taxon>
        <taxon>Russulaceae</taxon>
        <taxon>Multifurca</taxon>
    </lineage>
</organism>
<reference evidence="2" key="1">
    <citation type="journal article" date="2022" name="New Phytol.">
        <title>Evolutionary transition to the ectomycorrhizal habit in the genomes of a hyperdiverse lineage of mushroom-forming fungi.</title>
        <authorList>
            <person name="Looney B."/>
            <person name="Miyauchi S."/>
            <person name="Morin E."/>
            <person name="Drula E."/>
            <person name="Courty P.E."/>
            <person name="Kohler A."/>
            <person name="Kuo A."/>
            <person name="LaButti K."/>
            <person name="Pangilinan J."/>
            <person name="Lipzen A."/>
            <person name="Riley R."/>
            <person name="Andreopoulos W."/>
            <person name="He G."/>
            <person name="Johnson J."/>
            <person name="Nolan M."/>
            <person name="Tritt A."/>
            <person name="Barry K.W."/>
            <person name="Grigoriev I.V."/>
            <person name="Nagy L.G."/>
            <person name="Hibbett D."/>
            <person name="Henrissat B."/>
            <person name="Matheny P.B."/>
            <person name="Labbe J."/>
            <person name="Martin F.M."/>
        </authorList>
    </citation>
    <scope>NUCLEOTIDE SEQUENCE</scope>
    <source>
        <strain evidence="2">BPL690</strain>
    </source>
</reference>
<comment type="caution">
    <text evidence="2">The sequence shown here is derived from an EMBL/GenBank/DDBJ whole genome shotgun (WGS) entry which is preliminary data.</text>
</comment>
<proteinExistence type="predicted"/>
<dbReference type="Proteomes" id="UP001203297">
    <property type="component" value="Unassembled WGS sequence"/>
</dbReference>
<gene>
    <name evidence="2" type="ORF">B0F90DRAFT_1623024</name>
</gene>
<evidence type="ECO:0008006" key="4">
    <source>
        <dbReference type="Google" id="ProtNLM"/>
    </source>
</evidence>
<dbReference type="AlphaFoldDB" id="A0AAD4QQI8"/>
<accession>A0AAD4QQI8</accession>
<keyword evidence="1" id="KW-0732">Signal</keyword>